<comment type="caution">
    <text evidence="3">The sequence shown here is derived from an EMBL/GenBank/DDBJ whole genome shotgun (WGS) entry which is preliminary data.</text>
</comment>
<evidence type="ECO:0008006" key="5">
    <source>
        <dbReference type="Google" id="ProtNLM"/>
    </source>
</evidence>
<dbReference type="SUPFAM" id="SSF53756">
    <property type="entry name" value="UDP-Glycosyltransferase/glycogen phosphorylase"/>
    <property type="match status" value="1"/>
</dbReference>
<dbReference type="InterPro" id="IPR043148">
    <property type="entry name" value="TagF_C"/>
</dbReference>
<evidence type="ECO:0000313" key="4">
    <source>
        <dbReference type="Proteomes" id="UP001501791"/>
    </source>
</evidence>
<dbReference type="PANTHER" id="PTHR37316:SF3">
    <property type="entry name" value="TEICHOIC ACID GLYCEROL-PHOSPHATE TRANSFERASE"/>
    <property type="match status" value="1"/>
</dbReference>
<organism evidence="3 4">
    <name type="scientific">Brevibacterium picturae</name>
    <dbReference type="NCBI Taxonomy" id="260553"/>
    <lineage>
        <taxon>Bacteria</taxon>
        <taxon>Bacillati</taxon>
        <taxon>Actinomycetota</taxon>
        <taxon>Actinomycetes</taxon>
        <taxon>Micrococcales</taxon>
        <taxon>Brevibacteriaceae</taxon>
        <taxon>Brevibacterium</taxon>
    </lineage>
</organism>
<keyword evidence="4" id="KW-1185">Reference proteome</keyword>
<protein>
    <recommendedName>
        <fullName evidence="5">CDP-Glycerol:Poly(Glycerophosphate) glycerophosphotransferase</fullName>
    </recommendedName>
</protein>
<feature type="transmembrane region" description="Helical" evidence="2">
    <location>
        <begin position="73"/>
        <end position="90"/>
    </location>
</feature>
<feature type="transmembrane region" description="Helical" evidence="2">
    <location>
        <begin position="635"/>
        <end position="658"/>
    </location>
</feature>
<dbReference type="InterPro" id="IPR051612">
    <property type="entry name" value="Teichoic_Acid_Biosynth"/>
</dbReference>
<reference evidence="3 4" key="1">
    <citation type="journal article" date="2019" name="Int. J. Syst. Evol. Microbiol.">
        <title>The Global Catalogue of Microorganisms (GCM) 10K type strain sequencing project: providing services to taxonomists for standard genome sequencing and annotation.</title>
        <authorList>
            <consortium name="The Broad Institute Genomics Platform"/>
            <consortium name="The Broad Institute Genome Sequencing Center for Infectious Disease"/>
            <person name="Wu L."/>
            <person name="Ma J."/>
        </authorList>
    </citation>
    <scope>NUCLEOTIDE SEQUENCE [LARGE SCALE GENOMIC DNA]</scope>
    <source>
        <strain evidence="3 4">JCM 13319</strain>
    </source>
</reference>
<accession>A0ABN2CJY9</accession>
<feature type="compositionally biased region" description="Acidic residues" evidence="1">
    <location>
        <begin position="525"/>
        <end position="536"/>
    </location>
</feature>
<sequence length="1107" mass="121137">MRVLVAAAVALAFSWGAVQSETVWVAAIAGALVATPIFFESLLAKGTHNSAPLVENLPGVRVYSDLGKVDRPLVTFSAVVIGVGAVLAWAGGSPGLWLGLILILDLAFLAVAVISYLRIRRNADAKSRVAEAVAEYAPEFYIYTARPDDASYQILMWLPYLARTGKKFAIITRNNPPARILAEQTDAPVIVCRKSSDLEKMLVPSLGAVFYVNASSGNGAMTRHQEYTHVYLGHGDSDKPPSYNPTHAMYDKIFAAGQAATERYAAHGVTIPGDKFEIVGRPQLEAVEVSTELPAPSVQQTVLYAPTWRGHVEETLLYSLPVAPEMIRELLRRRLRVIFRPHPFSYEFPEDVETIGIIHDLLTADKERTGTPHLFGAEAETDLGIIDCINLSDTMLSDVSSVVSDYLYSGKPFAMAAVSAVGDDFISEYPIARSAYVLNGDLSNLQETLDSLLTIDPKRQERLRYRSYYLGDFSAEGYADNFISAASRMASNVENSYIGETDGDLTGPDDTEADDANSATAPQEADSEEQSEDDDLSDTKSAKATLSLIYRKLGGRTLLPSGFASLVFVLTLVQAPATLTGVIGILASAAFLFVHRRRFKSRSRLAGILRGANAPRALLVMSLAAYWNTAYEPSWAVSAAAGVLVLTIVLETSLARAWRVTGLEARNLPGTDTRGFQPIGRGFVAVGTTLVTLIGWLLAVFGTVPVIVFVLSLLPFLLGVVLLSTGITRGLRSLRLDAQLPQILEDYGAEFAVYFGSNMGISYQLGMWLPYFDQIGTRYIVVTRNLKMMRTAGQMTEAPVIYRATLRSLEDVITPALSVAFYVNNAGKNTHFIERREMTHVWLNHGDSEKPACFNPVHAIYDYIYAAGQAGIDRYARHGVEIPRDKFAIVGRPQVEQIEPARGDIADIADRTVLYAPTWRGAYQDSELYSLPRGMEIVQALLNRGCTVIFRAHSLNYKYSVARNLISEVQELLAADAHKTGRAHIWGQVAEKDMALEECFNVSDAMISDVSAVVSDYLQSGKPLSIVSVGRTAAELEEEAPASKASYVIEEDLSNIDEALDALLGDDPLRPARDSMRKYYLGDFDAEHYAETFLKTARTMIAANQKS</sequence>
<dbReference type="EMBL" id="BAAALY010000018">
    <property type="protein sequence ID" value="GAA1558976.1"/>
    <property type="molecule type" value="Genomic_DNA"/>
</dbReference>
<dbReference type="PANTHER" id="PTHR37316">
    <property type="entry name" value="TEICHOIC ACID GLYCEROL-PHOSPHATE PRIMASE"/>
    <property type="match status" value="1"/>
</dbReference>
<feature type="transmembrane region" description="Helical" evidence="2">
    <location>
        <begin position="26"/>
        <end position="44"/>
    </location>
</feature>
<feature type="compositionally biased region" description="Acidic residues" evidence="1">
    <location>
        <begin position="501"/>
        <end position="515"/>
    </location>
</feature>
<feature type="transmembrane region" description="Helical" evidence="2">
    <location>
        <begin position="579"/>
        <end position="595"/>
    </location>
</feature>
<name>A0ABN2CJY9_9MICO</name>
<dbReference type="InterPro" id="IPR007554">
    <property type="entry name" value="Glycerophosphate_synth"/>
</dbReference>
<dbReference type="Pfam" id="PF04464">
    <property type="entry name" value="Glyphos_transf"/>
    <property type="match status" value="2"/>
</dbReference>
<feature type="transmembrane region" description="Helical" evidence="2">
    <location>
        <begin position="96"/>
        <end position="117"/>
    </location>
</feature>
<feature type="transmembrane region" description="Helical" evidence="2">
    <location>
        <begin position="707"/>
        <end position="727"/>
    </location>
</feature>
<keyword evidence="2" id="KW-1133">Transmembrane helix</keyword>
<dbReference type="Proteomes" id="UP001501791">
    <property type="component" value="Unassembled WGS sequence"/>
</dbReference>
<gene>
    <name evidence="3" type="ORF">GCM10009691_36160</name>
</gene>
<feature type="region of interest" description="Disordered" evidence="1">
    <location>
        <begin position="498"/>
        <end position="539"/>
    </location>
</feature>
<keyword evidence="2" id="KW-0812">Transmembrane</keyword>
<evidence type="ECO:0000313" key="3">
    <source>
        <dbReference type="EMBL" id="GAA1558976.1"/>
    </source>
</evidence>
<proteinExistence type="predicted"/>
<evidence type="ECO:0000256" key="2">
    <source>
        <dbReference type="SAM" id="Phobius"/>
    </source>
</evidence>
<keyword evidence="2" id="KW-0472">Membrane</keyword>
<evidence type="ECO:0000256" key="1">
    <source>
        <dbReference type="SAM" id="MobiDB-lite"/>
    </source>
</evidence>
<feature type="transmembrane region" description="Helical" evidence="2">
    <location>
        <begin position="679"/>
        <end position="701"/>
    </location>
</feature>
<dbReference type="Gene3D" id="3.40.50.12580">
    <property type="match status" value="2"/>
</dbReference>
<feature type="transmembrane region" description="Helical" evidence="2">
    <location>
        <begin position="553"/>
        <end position="573"/>
    </location>
</feature>